<name>A0A7W7ZAK1_9BACT</name>
<feature type="transmembrane region" description="Helical" evidence="1">
    <location>
        <begin position="32"/>
        <end position="62"/>
    </location>
</feature>
<dbReference type="AlphaFoldDB" id="A0A7W7ZAK1"/>
<evidence type="ECO:0000313" key="3">
    <source>
        <dbReference type="Proteomes" id="UP000540989"/>
    </source>
</evidence>
<evidence type="ECO:0000313" key="2">
    <source>
        <dbReference type="EMBL" id="MBB5055811.1"/>
    </source>
</evidence>
<proteinExistence type="predicted"/>
<feature type="transmembrane region" description="Helical" evidence="1">
    <location>
        <begin position="138"/>
        <end position="156"/>
    </location>
</feature>
<keyword evidence="3" id="KW-1185">Reference proteome</keyword>
<evidence type="ECO:0000256" key="1">
    <source>
        <dbReference type="SAM" id="Phobius"/>
    </source>
</evidence>
<dbReference type="Gene3D" id="1.10.287.70">
    <property type="match status" value="1"/>
</dbReference>
<keyword evidence="1" id="KW-1133">Transmembrane helix</keyword>
<dbReference type="RefSeq" id="WP_246408590.1">
    <property type="nucleotide sequence ID" value="NZ_JACHIP010000001.1"/>
</dbReference>
<dbReference type="Proteomes" id="UP000540989">
    <property type="component" value="Unassembled WGS sequence"/>
</dbReference>
<gene>
    <name evidence="2" type="ORF">HDF16_000480</name>
</gene>
<feature type="transmembrane region" description="Helical" evidence="1">
    <location>
        <begin position="168"/>
        <end position="187"/>
    </location>
</feature>
<reference evidence="2 3" key="1">
    <citation type="submission" date="2020-08" db="EMBL/GenBank/DDBJ databases">
        <title>Genomic Encyclopedia of Type Strains, Phase IV (KMG-V): Genome sequencing to study the core and pangenomes of soil and plant-associated prokaryotes.</title>
        <authorList>
            <person name="Whitman W."/>
        </authorList>
    </citation>
    <scope>NUCLEOTIDE SEQUENCE [LARGE SCALE GENOMIC DNA]</scope>
    <source>
        <strain evidence="2 3">M8UP14</strain>
    </source>
</reference>
<organism evidence="2 3">
    <name type="scientific">Granulicella aggregans</name>
    <dbReference type="NCBI Taxonomy" id="474949"/>
    <lineage>
        <taxon>Bacteria</taxon>
        <taxon>Pseudomonadati</taxon>
        <taxon>Acidobacteriota</taxon>
        <taxon>Terriglobia</taxon>
        <taxon>Terriglobales</taxon>
        <taxon>Acidobacteriaceae</taxon>
        <taxon>Granulicella</taxon>
    </lineage>
</organism>
<feature type="transmembrane region" description="Helical" evidence="1">
    <location>
        <begin position="231"/>
        <end position="251"/>
    </location>
</feature>
<protein>
    <submittedName>
        <fullName evidence="2">Uncharacterized protein</fullName>
    </submittedName>
</protein>
<accession>A0A7W7ZAK1</accession>
<comment type="caution">
    <text evidence="2">The sequence shown here is derived from an EMBL/GenBank/DDBJ whole genome shotgun (WGS) entry which is preliminary data.</text>
</comment>
<sequence length="298" mass="32399">MQHDPHDPHATDTNVIQLPAPTAYPMVMSLGIALMCTGLVTNIVIGILGLVLTLWSIVGWFLQVFPHEAHIPVAVEIEPIEISTSRTLGRRAPASEKPRLVIPVETFQITTGIKGGIAGGIAMTVPAGIFSLIKYHSFWYATNLLAAGGFVSWAGASDAFLSEFHLRGALAALIIHGLTSLLVGLLYGAMLPMFPRWPILTAGVAAPIMFTVILHSGIGVISPILNQRIDWFWFFISLIAFGLVCGYVVNLHTKVRTAQFRALPFAVRAGLHTDTFPVIHVDAQEKKDLDHKDKDAQQ</sequence>
<dbReference type="EMBL" id="JACHIP010000001">
    <property type="protein sequence ID" value="MBB5055811.1"/>
    <property type="molecule type" value="Genomic_DNA"/>
</dbReference>
<feature type="transmembrane region" description="Helical" evidence="1">
    <location>
        <begin position="199"/>
        <end position="225"/>
    </location>
</feature>
<keyword evidence="1" id="KW-0812">Transmembrane</keyword>
<keyword evidence="1" id="KW-0472">Membrane</keyword>